<dbReference type="AlphaFoldDB" id="A0AAW2HUT5"/>
<dbReference type="SMART" id="SM00355">
    <property type="entry name" value="ZnF_C2H2"/>
    <property type="match status" value="3"/>
</dbReference>
<dbReference type="GO" id="GO:0005634">
    <property type="term" value="C:nucleus"/>
    <property type="evidence" value="ECO:0007669"/>
    <property type="project" value="TreeGrafter"/>
</dbReference>
<protein>
    <recommendedName>
        <fullName evidence="8">C2H2-type domain-containing protein</fullName>
    </recommendedName>
</protein>
<keyword evidence="4" id="KW-0862">Zinc</keyword>
<evidence type="ECO:0000256" key="7">
    <source>
        <dbReference type="SAM" id="MobiDB-lite"/>
    </source>
</evidence>
<dbReference type="PANTHER" id="PTHR24408">
    <property type="entry name" value="ZINC FINGER PROTEIN"/>
    <property type="match status" value="1"/>
</dbReference>
<evidence type="ECO:0000259" key="8">
    <source>
        <dbReference type="PROSITE" id="PS50157"/>
    </source>
</evidence>
<gene>
    <name evidence="9" type="ORF">PYX00_006377</name>
</gene>
<dbReference type="PANTHER" id="PTHR24408:SF58">
    <property type="entry name" value="TRANSCRIPTION FACTOR (TFIIIA), PUTATIVE (AFU_ORTHOLOGUE AFUA_1G05150)-RELATED"/>
    <property type="match status" value="1"/>
</dbReference>
<dbReference type="InterPro" id="IPR013087">
    <property type="entry name" value="Znf_C2H2_type"/>
</dbReference>
<dbReference type="Gene3D" id="3.30.160.60">
    <property type="entry name" value="Classic Zinc Finger"/>
    <property type="match status" value="1"/>
</dbReference>
<evidence type="ECO:0000313" key="9">
    <source>
        <dbReference type="EMBL" id="KAL0273785.1"/>
    </source>
</evidence>
<proteinExistence type="predicted"/>
<dbReference type="SUPFAM" id="SSF57667">
    <property type="entry name" value="beta-beta-alpha zinc fingers"/>
    <property type="match status" value="1"/>
</dbReference>
<reference evidence="9" key="1">
    <citation type="journal article" date="2024" name="Gigascience">
        <title>Chromosome-level genome of the poultry shaft louse Menopon gallinae provides insight into the host-switching and adaptive evolution of parasitic lice.</title>
        <authorList>
            <person name="Xu Y."/>
            <person name="Ma L."/>
            <person name="Liu S."/>
            <person name="Liang Y."/>
            <person name="Liu Q."/>
            <person name="He Z."/>
            <person name="Tian L."/>
            <person name="Duan Y."/>
            <person name="Cai W."/>
            <person name="Li H."/>
            <person name="Song F."/>
        </authorList>
    </citation>
    <scope>NUCLEOTIDE SEQUENCE</scope>
    <source>
        <strain evidence="9">Cailab_2023a</strain>
    </source>
</reference>
<evidence type="ECO:0000256" key="4">
    <source>
        <dbReference type="ARBA" id="ARBA00022833"/>
    </source>
</evidence>
<keyword evidence="2" id="KW-0677">Repeat</keyword>
<evidence type="ECO:0000256" key="5">
    <source>
        <dbReference type="PROSITE-ProRule" id="PRU00042"/>
    </source>
</evidence>
<dbReference type="EMBL" id="JARGDH010000003">
    <property type="protein sequence ID" value="KAL0273785.1"/>
    <property type="molecule type" value="Genomic_DNA"/>
</dbReference>
<feature type="region of interest" description="Disordered" evidence="7">
    <location>
        <begin position="125"/>
        <end position="189"/>
    </location>
</feature>
<feature type="domain" description="C2H2-type" evidence="8">
    <location>
        <begin position="319"/>
        <end position="347"/>
    </location>
</feature>
<name>A0AAW2HUT5_9NEOP</name>
<feature type="region of interest" description="Disordered" evidence="7">
    <location>
        <begin position="380"/>
        <end position="410"/>
    </location>
</feature>
<comment type="caution">
    <text evidence="9">The sequence shown here is derived from an EMBL/GenBank/DDBJ whole genome shotgun (WGS) entry which is preliminary data.</text>
</comment>
<evidence type="ECO:0000256" key="6">
    <source>
        <dbReference type="SAM" id="Coils"/>
    </source>
</evidence>
<dbReference type="GO" id="GO:0008270">
    <property type="term" value="F:zinc ion binding"/>
    <property type="evidence" value="ECO:0007669"/>
    <property type="project" value="UniProtKB-KW"/>
</dbReference>
<dbReference type="PROSITE" id="PS50157">
    <property type="entry name" value="ZINC_FINGER_C2H2_2"/>
    <property type="match status" value="2"/>
</dbReference>
<accession>A0AAW2HUT5</accession>
<keyword evidence="6" id="KW-0175">Coiled coil</keyword>
<dbReference type="GO" id="GO:0043565">
    <property type="term" value="F:sequence-specific DNA binding"/>
    <property type="evidence" value="ECO:0007669"/>
    <property type="project" value="TreeGrafter"/>
</dbReference>
<evidence type="ECO:0000256" key="3">
    <source>
        <dbReference type="ARBA" id="ARBA00022771"/>
    </source>
</evidence>
<dbReference type="GO" id="GO:0000981">
    <property type="term" value="F:DNA-binding transcription factor activity, RNA polymerase II-specific"/>
    <property type="evidence" value="ECO:0007669"/>
    <property type="project" value="TreeGrafter"/>
</dbReference>
<keyword evidence="3 5" id="KW-0863">Zinc-finger</keyword>
<feature type="compositionally biased region" description="Basic residues" evidence="7">
    <location>
        <begin position="125"/>
        <end position="142"/>
    </location>
</feature>
<feature type="coiled-coil region" evidence="6">
    <location>
        <begin position="93"/>
        <end position="120"/>
    </location>
</feature>
<evidence type="ECO:0000256" key="1">
    <source>
        <dbReference type="ARBA" id="ARBA00022723"/>
    </source>
</evidence>
<dbReference type="PROSITE" id="PS00028">
    <property type="entry name" value="ZINC_FINGER_C2H2_1"/>
    <property type="match status" value="2"/>
</dbReference>
<feature type="domain" description="C2H2-type" evidence="8">
    <location>
        <begin position="348"/>
        <end position="375"/>
    </location>
</feature>
<organism evidence="9">
    <name type="scientific">Menopon gallinae</name>
    <name type="common">poultry shaft louse</name>
    <dbReference type="NCBI Taxonomy" id="328185"/>
    <lineage>
        <taxon>Eukaryota</taxon>
        <taxon>Metazoa</taxon>
        <taxon>Ecdysozoa</taxon>
        <taxon>Arthropoda</taxon>
        <taxon>Hexapoda</taxon>
        <taxon>Insecta</taxon>
        <taxon>Pterygota</taxon>
        <taxon>Neoptera</taxon>
        <taxon>Paraneoptera</taxon>
        <taxon>Psocodea</taxon>
        <taxon>Troctomorpha</taxon>
        <taxon>Phthiraptera</taxon>
        <taxon>Amblycera</taxon>
        <taxon>Menoponidae</taxon>
        <taxon>Menopon</taxon>
    </lineage>
</organism>
<dbReference type="InterPro" id="IPR036236">
    <property type="entry name" value="Znf_C2H2_sf"/>
</dbReference>
<feature type="compositionally biased region" description="Acidic residues" evidence="7">
    <location>
        <begin position="160"/>
        <end position="183"/>
    </location>
</feature>
<evidence type="ECO:0000256" key="2">
    <source>
        <dbReference type="ARBA" id="ARBA00022737"/>
    </source>
</evidence>
<sequence length="410" mass="46959">MDFANFDPTPTVLLKAETMNETGVADDEQDERPFVDENPCLLCGHKAFANFVDLTLVTSCTSQSSTPVRKKLRDILKKIWVHSKEDNILCLACYDLVDRYDSLEAQLNNIRENIEEKYQKTCMKKHIKLKTPGSQKRRGRPKVRGDGKVGNKKKRKSENPSEEEKDDDFINDIDMNDDRDGDSDYSGVDEMSTVDKNVVKDIQTTAPSKQGAPQIVPTEPVQVIPNLNVYDEHHQLLQRGQKMRLGRLFKDENGLDMYKCGYCQHTWPDITQLHNHVHTYHMPEVVDVAIPAELGMGNTMNCGVELQNVSEPPDCPKPWSCIFCDAAFRARTNLSTHFKEKHTPYKPFVCADCGEAFRKGIDLNRHKLYFCPQRKVMFGPKRKYKKREPKEKTQIKKKPNGKADTPDHSD</sequence>
<keyword evidence="1" id="KW-0479">Metal-binding</keyword>